<reference evidence="3 4" key="1">
    <citation type="submission" date="2015-03" db="EMBL/GenBank/DDBJ databases">
        <title>Genomics and transcriptomics of the oil-accumulating basidiomycete yeast T. oleaginosus allow insights into substrate utilization and the diverse evolutionary trajectories of mating systems in fungi.</title>
        <authorList>
            <consortium name="DOE Joint Genome Institute"/>
            <person name="Kourist R."/>
            <person name="Kracht O."/>
            <person name="Bracharz F."/>
            <person name="Lipzen A."/>
            <person name="Nolan M."/>
            <person name="Ohm R."/>
            <person name="Grigoriev I."/>
            <person name="Sun S."/>
            <person name="Heitman J."/>
            <person name="Bruck T."/>
            <person name="Nowrousian M."/>
        </authorList>
    </citation>
    <scope>NUCLEOTIDE SEQUENCE [LARGE SCALE GENOMIC DNA]</scope>
    <source>
        <strain evidence="3 4">IBC0246</strain>
    </source>
</reference>
<evidence type="ECO:0000313" key="3">
    <source>
        <dbReference type="EMBL" id="KLT39246.1"/>
    </source>
</evidence>
<proteinExistence type="predicted"/>
<evidence type="ECO:0000259" key="2">
    <source>
        <dbReference type="Pfam" id="PF07859"/>
    </source>
</evidence>
<dbReference type="AlphaFoldDB" id="A0A0J0XDT5"/>
<dbReference type="SUPFAM" id="SSF53474">
    <property type="entry name" value="alpha/beta-Hydrolases"/>
    <property type="match status" value="1"/>
</dbReference>
<dbReference type="RefSeq" id="XP_018275737.1">
    <property type="nucleotide sequence ID" value="XM_018420533.1"/>
</dbReference>
<dbReference type="EMBL" id="KQ087265">
    <property type="protein sequence ID" value="KLT39246.1"/>
    <property type="molecule type" value="Genomic_DNA"/>
</dbReference>
<dbReference type="PANTHER" id="PTHR48081">
    <property type="entry name" value="AB HYDROLASE SUPERFAMILY PROTEIN C4A8.06C"/>
    <property type="match status" value="1"/>
</dbReference>
<dbReference type="STRING" id="879819.A0A0J0XDT5"/>
<sequence length="331" mass="36704">MPTSREGFEYTRHLFKEVLPSMTGGCHADVWLPLPDKIKAGRVPVGITYHGGAFTTADSQHVFSGHLAYLLERGFAVVSLEYRMCPHVRLRAIRHDLLDGYRWVLHDLPGLYPALGLEPERNFVFGGSAGGTAAMLVSVDAATAGLPLPKANYVAYPLADLNGRIFRDYTPYEEAIAALPKWARRKIDALLFEPVSTAHDVWSEDGSSPRATWASAAINSASLNEFMTGHAPPYPDIQNPVRLMDASFPPSVWVLAADDELLDPQQTRDAHARLRDLGVESKLVEAEGMPHGALEPGPGKDGWEERFWPYALPALEFCVRKCEKRGWCWIQ</sequence>
<dbReference type="GO" id="GO:0016787">
    <property type="term" value="F:hydrolase activity"/>
    <property type="evidence" value="ECO:0007669"/>
    <property type="project" value="UniProtKB-KW"/>
</dbReference>
<evidence type="ECO:0000313" key="4">
    <source>
        <dbReference type="Proteomes" id="UP000053611"/>
    </source>
</evidence>
<dbReference type="InterPro" id="IPR050300">
    <property type="entry name" value="GDXG_lipolytic_enzyme"/>
</dbReference>
<keyword evidence="4" id="KW-1185">Reference proteome</keyword>
<evidence type="ECO:0000256" key="1">
    <source>
        <dbReference type="ARBA" id="ARBA00022801"/>
    </source>
</evidence>
<dbReference type="GeneID" id="28981136"/>
<name>A0A0J0XDT5_9TREE</name>
<dbReference type="Gene3D" id="3.40.50.1820">
    <property type="entry name" value="alpha/beta hydrolase"/>
    <property type="match status" value="1"/>
</dbReference>
<feature type="domain" description="Alpha/beta hydrolase fold-3" evidence="2">
    <location>
        <begin position="48"/>
        <end position="186"/>
    </location>
</feature>
<dbReference type="PANTHER" id="PTHR48081:SF3">
    <property type="entry name" value="ALPHA_BETA HYDROLASE FOLD-3 DOMAIN-CONTAINING PROTEIN"/>
    <property type="match status" value="1"/>
</dbReference>
<dbReference type="Proteomes" id="UP000053611">
    <property type="component" value="Unassembled WGS sequence"/>
</dbReference>
<gene>
    <name evidence="3" type="ORF">CC85DRAFT_251501</name>
</gene>
<keyword evidence="1 3" id="KW-0378">Hydrolase</keyword>
<dbReference type="InterPro" id="IPR013094">
    <property type="entry name" value="AB_hydrolase_3"/>
</dbReference>
<protein>
    <submittedName>
        <fullName evidence="3">Alpha/beta-hydrolase</fullName>
    </submittedName>
</protein>
<dbReference type="InterPro" id="IPR029058">
    <property type="entry name" value="AB_hydrolase_fold"/>
</dbReference>
<accession>A0A0J0XDT5</accession>
<organism evidence="3 4">
    <name type="scientific">Cutaneotrichosporon oleaginosum</name>
    <dbReference type="NCBI Taxonomy" id="879819"/>
    <lineage>
        <taxon>Eukaryota</taxon>
        <taxon>Fungi</taxon>
        <taxon>Dikarya</taxon>
        <taxon>Basidiomycota</taxon>
        <taxon>Agaricomycotina</taxon>
        <taxon>Tremellomycetes</taxon>
        <taxon>Trichosporonales</taxon>
        <taxon>Trichosporonaceae</taxon>
        <taxon>Cutaneotrichosporon</taxon>
    </lineage>
</organism>
<dbReference type="Pfam" id="PF07859">
    <property type="entry name" value="Abhydrolase_3"/>
    <property type="match status" value="1"/>
</dbReference>
<dbReference type="OrthoDB" id="408631at2759"/>